<evidence type="ECO:0000256" key="4">
    <source>
        <dbReference type="ARBA" id="ARBA00022516"/>
    </source>
</evidence>
<keyword evidence="5 14" id="KW-0808">Transferase</keyword>
<name>A0A3B0UFB5_9ZZZZ</name>
<keyword evidence="7 14" id="KW-0548">Nucleotidyltransferase</keyword>
<feature type="transmembrane region" description="Helical" evidence="13">
    <location>
        <begin position="12"/>
        <end position="45"/>
    </location>
</feature>
<feature type="transmembrane region" description="Helical" evidence="13">
    <location>
        <begin position="208"/>
        <end position="230"/>
    </location>
</feature>
<dbReference type="PANTHER" id="PTHR46382:SF1">
    <property type="entry name" value="PHOSPHATIDATE CYTIDYLYLTRANSFERASE"/>
    <property type="match status" value="1"/>
</dbReference>
<feature type="transmembrane region" description="Helical" evidence="13">
    <location>
        <begin position="250"/>
        <end position="269"/>
    </location>
</feature>
<evidence type="ECO:0000256" key="2">
    <source>
        <dbReference type="ARBA" id="ARBA00010185"/>
    </source>
</evidence>
<gene>
    <name evidence="14" type="ORF">MNBD_BACTEROID07-1929</name>
</gene>
<keyword evidence="11" id="KW-0594">Phospholipid biosynthesis</keyword>
<evidence type="ECO:0000256" key="1">
    <source>
        <dbReference type="ARBA" id="ARBA00004651"/>
    </source>
</evidence>
<evidence type="ECO:0000256" key="9">
    <source>
        <dbReference type="ARBA" id="ARBA00023098"/>
    </source>
</evidence>
<proteinExistence type="inferred from homology"/>
<keyword evidence="8 13" id="KW-1133">Transmembrane helix</keyword>
<keyword evidence="6 13" id="KW-0812">Transmembrane</keyword>
<reference evidence="14" key="1">
    <citation type="submission" date="2018-06" db="EMBL/GenBank/DDBJ databases">
        <authorList>
            <person name="Zhirakovskaya E."/>
        </authorList>
    </citation>
    <scope>NUCLEOTIDE SEQUENCE</scope>
</reference>
<keyword evidence="9" id="KW-0443">Lipid metabolism</keyword>
<keyword evidence="3" id="KW-1003">Cell membrane</keyword>
<keyword evidence="10 13" id="KW-0472">Membrane</keyword>
<dbReference type="GO" id="GO:0005886">
    <property type="term" value="C:plasma membrane"/>
    <property type="evidence" value="ECO:0007669"/>
    <property type="project" value="UniProtKB-SubCell"/>
</dbReference>
<comment type="subcellular location">
    <subcellularLocation>
        <location evidence="1">Cell membrane</location>
        <topology evidence="1">Multi-pass membrane protein</topology>
    </subcellularLocation>
</comment>
<evidence type="ECO:0000256" key="11">
    <source>
        <dbReference type="ARBA" id="ARBA00023209"/>
    </source>
</evidence>
<dbReference type="Pfam" id="PF01148">
    <property type="entry name" value="CTP_transf_1"/>
    <property type="match status" value="1"/>
</dbReference>
<evidence type="ECO:0000256" key="10">
    <source>
        <dbReference type="ARBA" id="ARBA00023136"/>
    </source>
</evidence>
<dbReference type="EC" id="2.7.7.41" evidence="14"/>
<evidence type="ECO:0000256" key="7">
    <source>
        <dbReference type="ARBA" id="ARBA00022695"/>
    </source>
</evidence>
<evidence type="ECO:0000256" key="6">
    <source>
        <dbReference type="ARBA" id="ARBA00022692"/>
    </source>
</evidence>
<dbReference type="GO" id="GO:0016024">
    <property type="term" value="P:CDP-diacylglycerol biosynthetic process"/>
    <property type="evidence" value="ECO:0007669"/>
    <property type="project" value="TreeGrafter"/>
</dbReference>
<evidence type="ECO:0000256" key="8">
    <source>
        <dbReference type="ARBA" id="ARBA00022989"/>
    </source>
</evidence>
<feature type="transmembrane region" description="Helical" evidence="13">
    <location>
        <begin position="182"/>
        <end position="202"/>
    </location>
</feature>
<feature type="transmembrane region" description="Helical" evidence="13">
    <location>
        <begin position="140"/>
        <end position="161"/>
    </location>
</feature>
<sequence>MKEFVTRTLTGVAFAVLVIGSILWSPWAFFVLMGGFAVIGLTEFVKLFPSNPRPRGTVIYYFLGAAVYALVGLTGMNVIDFSNLLLVVLSFFILIGVELFRQPKSSWIQIAAGFSALIYIALPFGLMNSLFWVGSGNLNFPWILLALFILVWANDVFAYLIGSAIGKHRLYEKLSPKKSWEGSIGGFLFTLVFAWIFSRFASNLDMTHWLWLGVIISVAANLGDLAESLLKRNAGVKDAGTIFPGHGGVLDRFDAVLYATPFVFFYLYIL</sequence>
<evidence type="ECO:0000256" key="5">
    <source>
        <dbReference type="ARBA" id="ARBA00022679"/>
    </source>
</evidence>
<evidence type="ECO:0000256" key="3">
    <source>
        <dbReference type="ARBA" id="ARBA00022475"/>
    </source>
</evidence>
<dbReference type="GO" id="GO:0004605">
    <property type="term" value="F:phosphatidate cytidylyltransferase activity"/>
    <property type="evidence" value="ECO:0007669"/>
    <property type="project" value="UniProtKB-EC"/>
</dbReference>
<dbReference type="EMBL" id="UOET01000402">
    <property type="protein sequence ID" value="VAW29675.1"/>
    <property type="molecule type" value="Genomic_DNA"/>
</dbReference>
<dbReference type="AlphaFoldDB" id="A0A3B0UFB5"/>
<evidence type="ECO:0000313" key="14">
    <source>
        <dbReference type="EMBL" id="VAW29675.1"/>
    </source>
</evidence>
<dbReference type="PANTHER" id="PTHR46382">
    <property type="entry name" value="PHOSPHATIDATE CYTIDYLYLTRANSFERASE"/>
    <property type="match status" value="1"/>
</dbReference>
<accession>A0A3B0UFB5</accession>
<evidence type="ECO:0000256" key="12">
    <source>
        <dbReference type="ARBA" id="ARBA00023264"/>
    </source>
</evidence>
<dbReference type="InterPro" id="IPR000374">
    <property type="entry name" value="PC_trans"/>
</dbReference>
<protein>
    <submittedName>
        <fullName evidence="14">Phosphatidate cytidylyltransferase</fullName>
        <ecNumber evidence="14">2.7.7.41</ecNumber>
    </submittedName>
</protein>
<feature type="transmembrane region" description="Helical" evidence="13">
    <location>
        <begin position="81"/>
        <end position="100"/>
    </location>
</feature>
<feature type="transmembrane region" description="Helical" evidence="13">
    <location>
        <begin position="57"/>
        <end position="75"/>
    </location>
</feature>
<organism evidence="14">
    <name type="scientific">hydrothermal vent metagenome</name>
    <dbReference type="NCBI Taxonomy" id="652676"/>
    <lineage>
        <taxon>unclassified sequences</taxon>
        <taxon>metagenomes</taxon>
        <taxon>ecological metagenomes</taxon>
    </lineage>
</organism>
<comment type="similarity">
    <text evidence="2">Belongs to the CDS family.</text>
</comment>
<feature type="transmembrane region" description="Helical" evidence="13">
    <location>
        <begin position="112"/>
        <end position="134"/>
    </location>
</feature>
<keyword evidence="12" id="KW-1208">Phospholipid metabolism</keyword>
<keyword evidence="4" id="KW-0444">Lipid biosynthesis</keyword>
<dbReference type="PROSITE" id="PS01315">
    <property type="entry name" value="CDS"/>
    <property type="match status" value="1"/>
</dbReference>
<evidence type="ECO:0000256" key="13">
    <source>
        <dbReference type="SAM" id="Phobius"/>
    </source>
</evidence>